<keyword evidence="1" id="KW-0732">Signal</keyword>
<gene>
    <name evidence="2" type="ORF">TRM7557_01376</name>
</gene>
<proteinExistence type="predicted"/>
<dbReference type="GO" id="GO:0043448">
    <property type="term" value="P:alkane catabolic process"/>
    <property type="evidence" value="ECO:0007669"/>
    <property type="project" value="TreeGrafter"/>
</dbReference>
<reference evidence="2 3" key="1">
    <citation type="submission" date="2015-09" db="EMBL/GenBank/DDBJ databases">
        <authorList>
            <consortium name="Swine Surveillance"/>
        </authorList>
    </citation>
    <scope>NUCLEOTIDE SEQUENCE [LARGE SCALE GENOMIC DNA]</scope>
    <source>
        <strain evidence="2 3">CECT 7557</strain>
    </source>
</reference>
<evidence type="ECO:0008006" key="4">
    <source>
        <dbReference type="Google" id="ProtNLM"/>
    </source>
</evidence>
<dbReference type="Pfam" id="PF03640">
    <property type="entry name" value="Lipoprotein_15"/>
    <property type="match status" value="2"/>
</dbReference>
<name>A0A0P1G772_9RHOB</name>
<accession>A0A0P1G772</accession>
<dbReference type="Proteomes" id="UP000052022">
    <property type="component" value="Unassembled WGS sequence"/>
</dbReference>
<dbReference type="InterPro" id="IPR014558">
    <property type="entry name" value="UCP029720"/>
</dbReference>
<dbReference type="PIRSF" id="PIRSF029720">
    <property type="entry name" value="UCP029720"/>
    <property type="match status" value="1"/>
</dbReference>
<dbReference type="InterPro" id="IPR005297">
    <property type="entry name" value="Lipoprotein_repeat"/>
</dbReference>
<dbReference type="PANTHER" id="PTHR39335">
    <property type="entry name" value="BLL4220 PROTEIN"/>
    <property type="match status" value="1"/>
</dbReference>
<protein>
    <recommendedName>
        <fullName evidence="4">Lipoprotein with Yx(FWY)xxD motif</fullName>
    </recommendedName>
</protein>
<dbReference type="RefSeq" id="WP_058289482.1">
    <property type="nucleotide sequence ID" value="NZ_CYSD01000020.1"/>
</dbReference>
<evidence type="ECO:0000313" key="2">
    <source>
        <dbReference type="EMBL" id="CUH77445.1"/>
    </source>
</evidence>
<keyword evidence="3" id="KW-1185">Reference proteome</keyword>
<dbReference type="AlphaFoldDB" id="A0A0P1G772"/>
<evidence type="ECO:0000313" key="3">
    <source>
        <dbReference type="Proteomes" id="UP000052022"/>
    </source>
</evidence>
<evidence type="ECO:0000256" key="1">
    <source>
        <dbReference type="SAM" id="SignalP"/>
    </source>
</evidence>
<dbReference type="STRING" id="928856.SAMN04488049_11132"/>
<feature type="chain" id="PRO_5006063145" description="Lipoprotein with Yx(FWY)xxD motif" evidence="1">
    <location>
        <begin position="21"/>
        <end position="125"/>
    </location>
</feature>
<dbReference type="PANTHER" id="PTHR39335:SF1">
    <property type="entry name" value="BLL4220 PROTEIN"/>
    <property type="match status" value="1"/>
</dbReference>
<feature type="signal peptide" evidence="1">
    <location>
        <begin position="1"/>
        <end position="20"/>
    </location>
</feature>
<dbReference type="EMBL" id="CYSD01000020">
    <property type="protein sequence ID" value="CUH77445.1"/>
    <property type="molecule type" value="Genomic_DNA"/>
</dbReference>
<dbReference type="OrthoDB" id="9800666at2"/>
<sequence>MIRILALSAAIATAAVAAQAAGHAHAPVKTSADGYLTDGHDMTLYTFDKDSAGQSACYDKCAVAWPPLALEEGAKLPEGFDLIKRTDGTEQIAYKGQPLYLWFKDTAPGETSGDGVKGVWHIAKP</sequence>
<organism evidence="2 3">
    <name type="scientific">Tritonibacter multivorans</name>
    <dbReference type="NCBI Taxonomy" id="928856"/>
    <lineage>
        <taxon>Bacteria</taxon>
        <taxon>Pseudomonadati</taxon>
        <taxon>Pseudomonadota</taxon>
        <taxon>Alphaproteobacteria</taxon>
        <taxon>Rhodobacterales</taxon>
        <taxon>Paracoccaceae</taxon>
        <taxon>Tritonibacter</taxon>
    </lineage>
</organism>